<dbReference type="EMBL" id="CP016540">
    <property type="protein sequence ID" value="ANU28142.1"/>
    <property type="molecule type" value="Genomic_DNA"/>
</dbReference>
<proteinExistence type="predicted"/>
<keyword evidence="2" id="KW-1185">Reference proteome</keyword>
<accession>A0A1B1S4N2</accession>
<dbReference type="STRING" id="1302659.I858_014205"/>
<dbReference type="AlphaFoldDB" id="A0A1B1S4N2"/>
<sequence>MSKTPENILTKLTNANRAGIDMTSPKAVITFLLSQGEKESILFFYKPNSVEFDFDQYNKSVKEMNEQTN</sequence>
<dbReference type="Proteomes" id="UP000053354">
    <property type="component" value="Chromosome"/>
</dbReference>
<dbReference type="RefSeq" id="WP_065524516.1">
    <property type="nucleotide sequence ID" value="NZ_CP016540.2"/>
</dbReference>
<evidence type="ECO:0000313" key="1">
    <source>
        <dbReference type="EMBL" id="ANU28142.1"/>
    </source>
</evidence>
<reference evidence="1" key="1">
    <citation type="submission" date="2016-10" db="EMBL/GenBank/DDBJ databases">
        <authorList>
            <person name="See-Too W.S."/>
        </authorList>
    </citation>
    <scope>NUCLEOTIDE SEQUENCE</scope>
    <source>
        <strain evidence="1">L10.15</strain>
    </source>
</reference>
<gene>
    <name evidence="1" type="ORF">I858_014205</name>
</gene>
<name>A0A1B1S4N2_9BACL</name>
<dbReference type="KEGG" id="pll:I858_014205"/>
<protein>
    <submittedName>
        <fullName evidence="1">Uncharacterized protein</fullName>
    </submittedName>
</protein>
<organism evidence="1 2">
    <name type="scientific">Planococcus versutus</name>
    <dbReference type="NCBI Taxonomy" id="1302659"/>
    <lineage>
        <taxon>Bacteria</taxon>
        <taxon>Bacillati</taxon>
        <taxon>Bacillota</taxon>
        <taxon>Bacilli</taxon>
        <taxon>Bacillales</taxon>
        <taxon>Caryophanaceae</taxon>
        <taxon>Planococcus</taxon>
    </lineage>
</organism>
<dbReference type="OrthoDB" id="2428316at2"/>
<evidence type="ECO:0000313" key="2">
    <source>
        <dbReference type="Proteomes" id="UP000053354"/>
    </source>
</evidence>